<name>A0A941FHX9_9BACI</name>
<dbReference type="Proteomes" id="UP000680045">
    <property type="component" value="Unassembled WGS sequence"/>
</dbReference>
<gene>
    <name evidence="1" type="ORF">KEH51_15415</name>
</gene>
<organism evidence="1 2">
    <name type="scientific">Peribacillus frigoritolerans</name>
    <dbReference type="NCBI Taxonomy" id="450367"/>
    <lineage>
        <taxon>Bacteria</taxon>
        <taxon>Bacillati</taxon>
        <taxon>Bacillota</taxon>
        <taxon>Bacilli</taxon>
        <taxon>Bacillales</taxon>
        <taxon>Bacillaceae</taxon>
        <taxon>Peribacillus</taxon>
    </lineage>
</organism>
<dbReference type="EMBL" id="JAGTPW010000026">
    <property type="protein sequence ID" value="MBR8645118.1"/>
    <property type="molecule type" value="Genomic_DNA"/>
</dbReference>
<reference evidence="1" key="1">
    <citation type="submission" date="2021-04" db="EMBL/GenBank/DDBJ databases">
        <title>Whole genome sequencing of Enterococci isolates from hospitalized patients.</title>
        <authorList>
            <person name="Ogoti B.M."/>
            <person name="Onyambu F.G."/>
        </authorList>
    </citation>
    <scope>NUCLEOTIDE SEQUENCE</scope>
    <source>
        <strain evidence="1">242</strain>
    </source>
</reference>
<accession>A0A941FHX9</accession>
<evidence type="ECO:0000313" key="2">
    <source>
        <dbReference type="Proteomes" id="UP000680045"/>
    </source>
</evidence>
<comment type="caution">
    <text evidence="1">The sequence shown here is derived from an EMBL/GenBank/DDBJ whole genome shotgun (WGS) entry which is preliminary data.</text>
</comment>
<proteinExistence type="predicted"/>
<dbReference type="AlphaFoldDB" id="A0A941FHX9"/>
<sequence length="45" mass="5424">MAVKDKEQVTEEVIEGKLKKTRLNLRHPMKKVNNYMKGKRSPRWK</sequence>
<evidence type="ECO:0000313" key="1">
    <source>
        <dbReference type="EMBL" id="MBR8645118.1"/>
    </source>
</evidence>
<protein>
    <submittedName>
        <fullName evidence="1">Uncharacterized protein</fullName>
    </submittedName>
</protein>